<reference evidence="1 2" key="1">
    <citation type="submission" date="2021-06" db="EMBL/GenBank/DDBJ databases">
        <title>Caerostris extrusa draft genome.</title>
        <authorList>
            <person name="Kono N."/>
            <person name="Arakawa K."/>
        </authorList>
    </citation>
    <scope>NUCLEOTIDE SEQUENCE [LARGE SCALE GENOMIC DNA]</scope>
</reference>
<organism evidence="1 2">
    <name type="scientific">Caerostris extrusa</name>
    <name type="common">Bark spider</name>
    <name type="synonym">Caerostris bankana</name>
    <dbReference type="NCBI Taxonomy" id="172846"/>
    <lineage>
        <taxon>Eukaryota</taxon>
        <taxon>Metazoa</taxon>
        <taxon>Ecdysozoa</taxon>
        <taxon>Arthropoda</taxon>
        <taxon>Chelicerata</taxon>
        <taxon>Arachnida</taxon>
        <taxon>Araneae</taxon>
        <taxon>Araneomorphae</taxon>
        <taxon>Entelegynae</taxon>
        <taxon>Araneoidea</taxon>
        <taxon>Araneidae</taxon>
        <taxon>Caerostris</taxon>
    </lineage>
</organism>
<dbReference type="AlphaFoldDB" id="A0AAV4N6L4"/>
<evidence type="ECO:0000313" key="2">
    <source>
        <dbReference type="Proteomes" id="UP001054945"/>
    </source>
</evidence>
<keyword evidence="2" id="KW-1185">Reference proteome</keyword>
<accession>A0AAV4N6L4</accession>
<sequence length="87" mass="10001">MPRFKRGSLRLKPKTVIRCVDVVLVMAYSTQHAPCITHIHKCKNPICKGDIQTVWVLWLSLKTFEDVIWMLGWEKMADVNGQGQTFG</sequence>
<comment type="caution">
    <text evidence="1">The sequence shown here is derived from an EMBL/GenBank/DDBJ whole genome shotgun (WGS) entry which is preliminary data.</text>
</comment>
<evidence type="ECO:0000313" key="1">
    <source>
        <dbReference type="EMBL" id="GIX79920.1"/>
    </source>
</evidence>
<protein>
    <submittedName>
        <fullName evidence="1">Uncharacterized protein</fullName>
    </submittedName>
</protein>
<dbReference type="EMBL" id="BPLR01020553">
    <property type="protein sequence ID" value="GIX79920.1"/>
    <property type="molecule type" value="Genomic_DNA"/>
</dbReference>
<dbReference type="Proteomes" id="UP001054945">
    <property type="component" value="Unassembled WGS sequence"/>
</dbReference>
<proteinExistence type="predicted"/>
<name>A0AAV4N6L4_CAEEX</name>
<gene>
    <name evidence="1" type="ORF">CEXT_191231</name>
</gene>